<evidence type="ECO:0000259" key="2">
    <source>
        <dbReference type="Pfam" id="PF22741"/>
    </source>
</evidence>
<feature type="domain" description="DSP-PTPase phosphatase fused to NAD+ Kinase" evidence="2">
    <location>
        <begin position="38"/>
        <end position="140"/>
    </location>
</feature>
<accession>A0ABT3P6K0</accession>
<dbReference type="Pfam" id="PF22741">
    <property type="entry name" value="PTP-NADK"/>
    <property type="match status" value="1"/>
</dbReference>
<dbReference type="EMBL" id="JAPFRD010000009">
    <property type="protein sequence ID" value="MCW8108349.1"/>
    <property type="molecule type" value="Genomic_DNA"/>
</dbReference>
<organism evidence="3 4">
    <name type="scientific">Alteromonas aquimaris</name>
    <dbReference type="NCBI Taxonomy" id="2998417"/>
    <lineage>
        <taxon>Bacteria</taxon>
        <taxon>Pseudomonadati</taxon>
        <taxon>Pseudomonadota</taxon>
        <taxon>Gammaproteobacteria</taxon>
        <taxon>Alteromonadales</taxon>
        <taxon>Alteromonadaceae</taxon>
        <taxon>Alteromonas/Salinimonas group</taxon>
        <taxon>Alteromonas</taxon>
    </lineage>
</organism>
<dbReference type="SUPFAM" id="SSF52799">
    <property type="entry name" value="(Phosphotyrosine protein) phosphatases II"/>
    <property type="match status" value="1"/>
</dbReference>
<evidence type="ECO:0000256" key="1">
    <source>
        <dbReference type="SAM" id="SignalP"/>
    </source>
</evidence>
<comment type="caution">
    <text evidence="3">The sequence shown here is derived from an EMBL/GenBank/DDBJ whole genome shotgun (WGS) entry which is preliminary data.</text>
</comment>
<proteinExistence type="predicted"/>
<dbReference type="InterPro" id="IPR055214">
    <property type="entry name" value="PTP-NADK"/>
</dbReference>
<dbReference type="Gene3D" id="3.90.190.10">
    <property type="entry name" value="Protein tyrosine phosphatase superfamily"/>
    <property type="match status" value="1"/>
</dbReference>
<feature type="signal peptide" evidence="1">
    <location>
        <begin position="1"/>
        <end position="24"/>
    </location>
</feature>
<protein>
    <submittedName>
        <fullName evidence="3">Protein tyrosine phosphatase family protein</fullName>
    </submittedName>
</protein>
<dbReference type="CDD" id="cd14503">
    <property type="entry name" value="PTP-bact"/>
    <property type="match status" value="1"/>
</dbReference>
<name>A0ABT3P6K0_9ALTE</name>
<gene>
    <name evidence="3" type="ORF">OPS25_07565</name>
</gene>
<dbReference type="Proteomes" id="UP001142810">
    <property type="component" value="Unassembled WGS sequence"/>
</dbReference>
<sequence>MMITMRKLLLISFFQFCFIAGVMAANSTEDALLQTEISNIKNPKLNVYSAGQPTKAQLKQAKESGVKHIVNLRPRSEQDWDEKAYVNSLGMRYHHIPVAGPEDINQENAAKLEMALAKNRGEPILVHCASGNRVGALVALNEGVEHQDIDAAITTGKQWGLTRLEPVVREKLKELVE</sequence>
<feature type="chain" id="PRO_5046979856" evidence="1">
    <location>
        <begin position="25"/>
        <end position="177"/>
    </location>
</feature>
<keyword evidence="4" id="KW-1185">Reference proteome</keyword>
<keyword evidence="1" id="KW-0732">Signal</keyword>
<dbReference type="InterPro" id="IPR029021">
    <property type="entry name" value="Prot-tyrosine_phosphatase-like"/>
</dbReference>
<reference evidence="3" key="1">
    <citation type="submission" date="2022-11" db="EMBL/GenBank/DDBJ databases">
        <title>Alteromonas sp. nov., isolated from sea water of the Qingdao.</title>
        <authorList>
            <person name="Wang Q."/>
        </authorList>
    </citation>
    <scope>NUCLEOTIDE SEQUENCE</scope>
    <source>
        <strain evidence="3">ASW11-7</strain>
    </source>
</reference>
<evidence type="ECO:0000313" key="3">
    <source>
        <dbReference type="EMBL" id="MCW8108349.1"/>
    </source>
</evidence>
<evidence type="ECO:0000313" key="4">
    <source>
        <dbReference type="Proteomes" id="UP001142810"/>
    </source>
</evidence>